<comment type="caution">
    <text evidence="1">The sequence shown here is derived from an EMBL/GenBank/DDBJ whole genome shotgun (WGS) entry which is preliminary data.</text>
</comment>
<evidence type="ECO:0000313" key="2">
    <source>
        <dbReference type="Proteomes" id="UP001164929"/>
    </source>
</evidence>
<name>A0AAD6LQS6_9ROSI</name>
<gene>
    <name evidence="1" type="ORF">NC653_032202</name>
</gene>
<sequence>MQAVKISYSRWCNLTRKQLLAVETYGREHLEAVGRQDFNRDDSPKVSPVVAIGSPKKACGVVGELSKGMRQQVVYETRVGARLRGHVY</sequence>
<protein>
    <submittedName>
        <fullName evidence="1">Uncharacterized protein</fullName>
    </submittedName>
</protein>
<dbReference type="AlphaFoldDB" id="A0AAD6LQS6"/>
<keyword evidence="2" id="KW-1185">Reference proteome</keyword>
<proteinExistence type="predicted"/>
<dbReference type="Proteomes" id="UP001164929">
    <property type="component" value="Chromosome 14"/>
</dbReference>
<accession>A0AAD6LQS6</accession>
<dbReference type="EMBL" id="JAQIZT010000014">
    <property type="protein sequence ID" value="KAJ6971607.1"/>
    <property type="molecule type" value="Genomic_DNA"/>
</dbReference>
<evidence type="ECO:0000313" key="1">
    <source>
        <dbReference type="EMBL" id="KAJ6971607.1"/>
    </source>
</evidence>
<organism evidence="1 2">
    <name type="scientific">Populus alba x Populus x berolinensis</name>
    <dbReference type="NCBI Taxonomy" id="444605"/>
    <lineage>
        <taxon>Eukaryota</taxon>
        <taxon>Viridiplantae</taxon>
        <taxon>Streptophyta</taxon>
        <taxon>Embryophyta</taxon>
        <taxon>Tracheophyta</taxon>
        <taxon>Spermatophyta</taxon>
        <taxon>Magnoliopsida</taxon>
        <taxon>eudicotyledons</taxon>
        <taxon>Gunneridae</taxon>
        <taxon>Pentapetalae</taxon>
        <taxon>rosids</taxon>
        <taxon>fabids</taxon>
        <taxon>Malpighiales</taxon>
        <taxon>Salicaceae</taxon>
        <taxon>Saliceae</taxon>
        <taxon>Populus</taxon>
    </lineage>
</organism>
<reference evidence="1" key="1">
    <citation type="journal article" date="2023" name="Mol. Ecol. Resour.">
        <title>Chromosome-level genome assembly of a triploid poplar Populus alba 'Berolinensis'.</title>
        <authorList>
            <person name="Chen S."/>
            <person name="Yu Y."/>
            <person name="Wang X."/>
            <person name="Wang S."/>
            <person name="Zhang T."/>
            <person name="Zhou Y."/>
            <person name="He R."/>
            <person name="Meng N."/>
            <person name="Wang Y."/>
            <person name="Liu W."/>
            <person name="Liu Z."/>
            <person name="Liu J."/>
            <person name="Guo Q."/>
            <person name="Huang H."/>
            <person name="Sederoff R.R."/>
            <person name="Wang G."/>
            <person name="Qu G."/>
            <person name="Chen S."/>
        </authorList>
    </citation>
    <scope>NUCLEOTIDE SEQUENCE</scope>
    <source>
        <strain evidence="1">SC-2020</strain>
    </source>
</reference>